<evidence type="ECO:0000256" key="1">
    <source>
        <dbReference type="ARBA" id="ARBA00001933"/>
    </source>
</evidence>
<dbReference type="Gene3D" id="3.90.1150.10">
    <property type="entry name" value="Aspartate Aminotransferase, domain 1"/>
    <property type="match status" value="1"/>
</dbReference>
<comment type="caution">
    <text evidence="11">The sequence shown here is derived from an EMBL/GenBank/DDBJ whole genome shotgun (WGS) entry which is preliminary data.</text>
</comment>
<feature type="binding site" evidence="9">
    <location>
        <position position="177"/>
    </location>
    <ligand>
        <name>pyridoxal 5'-phosphate</name>
        <dbReference type="ChEBI" id="CHEBI:597326"/>
    </ligand>
</feature>
<keyword evidence="12" id="KW-1185">Reference proteome</keyword>
<feature type="binding site" evidence="9">
    <location>
        <position position="109"/>
    </location>
    <ligand>
        <name>substrate</name>
    </ligand>
</feature>
<evidence type="ECO:0000256" key="8">
    <source>
        <dbReference type="ARBA" id="ARBA00051934"/>
    </source>
</evidence>
<feature type="binding site" evidence="9">
    <location>
        <position position="42"/>
    </location>
    <ligand>
        <name>substrate</name>
    </ligand>
</feature>
<dbReference type="SUPFAM" id="SSF53383">
    <property type="entry name" value="PLP-dependent transferases"/>
    <property type="match status" value="1"/>
</dbReference>
<comment type="cofactor">
    <cofactor evidence="1 9">
        <name>pyridoxal 5'-phosphate</name>
        <dbReference type="ChEBI" id="CHEBI:597326"/>
    </cofactor>
</comment>
<dbReference type="RefSeq" id="WP_021682269.1">
    <property type="nucleotide sequence ID" value="NZ_KI260408.1"/>
</dbReference>
<feature type="binding site" evidence="9">
    <location>
        <position position="282"/>
    </location>
    <ligand>
        <name>pyridoxal 5'-phosphate</name>
        <dbReference type="ChEBI" id="CHEBI:597326"/>
    </ligand>
</feature>
<dbReference type="EC" id="2.6.1.83" evidence="3 9"/>
<sequence>MPTINENFLKLGKNYLFINIAKKVNAFMAENPDAPLIRMGIGDVTLPIAPVCVEAMKKGADEMGVKETFRGYEDSGSGYDFLKEAIAGYYKKFGVSLELDEIRVNDGAKSDCGNIVDIFGDDNIVLITDPAYPVYVDSNKMNGRTVIYADSDESNGFAAMPDSSVHADLIYLCSPNNPTGSAYTREQLKEWIAYAKANKAIIIFDAAYEAFITDPDVPHSIYEVDGAKECAIEMCSLSKTAGFTGMRCGYTVIPTALHVIASDGTDVSIAQIWGRRQGSKFNGVSYPVQCAAAAVFTEEGQKQIRKNIAYYQENAAIIAKTMEELGIEYTGGKNSPYIWLKCPKGMNSWGFFDYLLHEAAVVGTPGEGFGKNGEGWFRLTAFGDREKTKEAMERMKKLLS</sequence>
<keyword evidence="6 9" id="KW-0808">Transferase</keyword>
<evidence type="ECO:0000256" key="4">
    <source>
        <dbReference type="ARBA" id="ARBA00018052"/>
    </source>
</evidence>
<feature type="domain" description="Aminotransferase class I/classII large" evidence="10">
    <location>
        <begin position="36"/>
        <end position="394"/>
    </location>
</feature>
<dbReference type="InterPro" id="IPR015422">
    <property type="entry name" value="PyrdxlP-dep_Trfase_small"/>
</dbReference>
<comment type="pathway">
    <text evidence="2 9">Amino-acid biosynthesis; L-lysine biosynthesis via DAP pathway; LL-2,6-diaminopimelate from (S)-tetrahydrodipicolinate (aminotransferase route): step 1/1.</text>
</comment>
<dbReference type="GO" id="GO:0010285">
    <property type="term" value="F:L,L-diaminopimelate aminotransferase activity"/>
    <property type="evidence" value="ECO:0007669"/>
    <property type="project" value="UniProtKB-UniRule"/>
</dbReference>
<comment type="subunit">
    <text evidence="9">Homodimer.</text>
</comment>
<feature type="binding site" evidence="9">
    <location>
        <begin position="108"/>
        <end position="109"/>
    </location>
    <ligand>
        <name>pyridoxal 5'-phosphate</name>
        <dbReference type="ChEBI" id="CHEBI:597326"/>
    </ligand>
</feature>
<feature type="modified residue" description="N6-(pyridoxal phosphate)lysine" evidence="9">
    <location>
        <position position="239"/>
    </location>
</feature>
<dbReference type="InterPro" id="IPR015421">
    <property type="entry name" value="PyrdxlP-dep_Trfase_major"/>
</dbReference>
<dbReference type="PATRIC" id="fig|411473.3.peg.657"/>
<dbReference type="Proteomes" id="UP000016662">
    <property type="component" value="Unassembled WGS sequence"/>
</dbReference>
<dbReference type="Pfam" id="PF00155">
    <property type="entry name" value="Aminotran_1_2"/>
    <property type="match status" value="1"/>
</dbReference>
<dbReference type="OrthoDB" id="9813612at2"/>
<feature type="binding site" evidence="9">
    <location>
        <position position="247"/>
    </location>
    <ligand>
        <name>pyridoxal 5'-phosphate</name>
        <dbReference type="ChEBI" id="CHEBI:597326"/>
    </ligand>
</feature>
<gene>
    <name evidence="9" type="primary">dapL</name>
    <name evidence="11" type="ORF">RUMCAL_00807</name>
</gene>
<dbReference type="HAMAP" id="MF_01642">
    <property type="entry name" value="DapL_aminotrans_1"/>
    <property type="match status" value="1"/>
</dbReference>
<keyword evidence="5 9" id="KW-0032">Aminotransferase</keyword>
<dbReference type="HOGENOM" id="CLU_051433_0_0_9"/>
<dbReference type="PANTHER" id="PTHR43144">
    <property type="entry name" value="AMINOTRANSFERASE"/>
    <property type="match status" value="1"/>
</dbReference>
<dbReference type="UniPathway" id="UPA00034">
    <property type="reaction ID" value="UER00466"/>
</dbReference>
<dbReference type="eggNOG" id="COG0436">
    <property type="taxonomic scope" value="Bacteria"/>
</dbReference>
<comment type="function">
    <text evidence="9">Involved in the synthesis of meso-diaminopimelate (m-DAP or DL-DAP), required for both lysine and peptidoglycan biosynthesis. Catalyzes the direct conversion of tetrahydrodipicolinate to LL-diaminopimelate.</text>
</comment>
<feature type="binding site" evidence="9">
    <location>
        <position position="177"/>
    </location>
    <ligand>
        <name>substrate</name>
    </ligand>
</feature>
<feature type="binding site" evidence="9">
    <location>
        <begin position="236"/>
        <end position="238"/>
    </location>
    <ligand>
        <name>pyridoxal 5'-phosphate</name>
        <dbReference type="ChEBI" id="CHEBI:597326"/>
    </ligand>
</feature>
<feature type="binding site" evidence="9">
    <location>
        <position position="15"/>
    </location>
    <ligand>
        <name>substrate</name>
    </ligand>
</feature>
<accession>U2KXN3</accession>
<protein>
    <recommendedName>
        <fullName evidence="4 9">LL-diaminopimelate aminotransferase</fullName>
        <shortName evidence="9">DAP-AT</shortName>
        <shortName evidence="9">DAP-aminotransferase</shortName>
        <shortName evidence="9">LL-DAP-aminotransferase</shortName>
        <ecNumber evidence="3 9">2.6.1.83</ecNumber>
    </recommendedName>
</protein>
<evidence type="ECO:0000256" key="3">
    <source>
        <dbReference type="ARBA" id="ARBA00013138"/>
    </source>
</evidence>
<dbReference type="GO" id="GO:0030170">
    <property type="term" value="F:pyridoxal phosphate binding"/>
    <property type="evidence" value="ECO:0007669"/>
    <property type="project" value="UniProtKB-UniRule"/>
</dbReference>
<dbReference type="InterPro" id="IPR004839">
    <property type="entry name" value="Aminotransferase_I/II_large"/>
</dbReference>
<comment type="catalytic activity">
    <reaction evidence="8 9">
        <text>(2S,6S)-2,6-diaminopimelate + 2-oxoglutarate = (S)-2,3,4,5-tetrahydrodipicolinate + L-glutamate + H2O + H(+)</text>
        <dbReference type="Rhea" id="RHEA:23988"/>
        <dbReference type="ChEBI" id="CHEBI:15377"/>
        <dbReference type="ChEBI" id="CHEBI:15378"/>
        <dbReference type="ChEBI" id="CHEBI:16810"/>
        <dbReference type="ChEBI" id="CHEBI:16845"/>
        <dbReference type="ChEBI" id="CHEBI:29985"/>
        <dbReference type="ChEBI" id="CHEBI:57609"/>
        <dbReference type="EC" id="2.6.1.83"/>
    </reaction>
</comment>
<proteinExistence type="inferred from homology"/>
<dbReference type="InterPro" id="IPR015424">
    <property type="entry name" value="PyrdxlP-dep_Trfase"/>
</dbReference>
<evidence type="ECO:0000256" key="7">
    <source>
        <dbReference type="ARBA" id="ARBA00022898"/>
    </source>
</evidence>
<dbReference type="CDD" id="cd00609">
    <property type="entry name" value="AAT_like"/>
    <property type="match status" value="1"/>
</dbReference>
<name>U2KXN3_9FIRM</name>
<evidence type="ECO:0000256" key="5">
    <source>
        <dbReference type="ARBA" id="ARBA00022576"/>
    </source>
</evidence>
<dbReference type="AlphaFoldDB" id="U2KXN3"/>
<evidence type="ECO:0000313" key="12">
    <source>
        <dbReference type="Proteomes" id="UP000016662"/>
    </source>
</evidence>
<dbReference type="EMBL" id="AWVF01000093">
    <property type="protein sequence ID" value="ERJ96880.1"/>
    <property type="molecule type" value="Genomic_DNA"/>
</dbReference>
<dbReference type="STRING" id="411473.RUMCAL_00807"/>
<dbReference type="Gene3D" id="3.40.640.10">
    <property type="entry name" value="Type I PLP-dependent aspartate aminotransferase-like (Major domain)"/>
    <property type="match status" value="1"/>
</dbReference>
<evidence type="ECO:0000256" key="9">
    <source>
        <dbReference type="HAMAP-Rule" id="MF_01642"/>
    </source>
</evidence>
<feature type="binding site" evidence="9">
    <location>
        <position position="72"/>
    </location>
    <ligand>
        <name>pyridoxal 5'-phosphate</name>
        <dbReference type="ChEBI" id="CHEBI:597326"/>
    </ligand>
</feature>
<dbReference type="NCBIfam" id="TIGR03542">
    <property type="entry name" value="DAPAT_plant"/>
    <property type="match status" value="1"/>
</dbReference>
<comment type="similarity">
    <text evidence="9">Belongs to the class-I pyridoxal-phosphate-dependent aminotransferase family. LL-diaminopimelate aminotransferase subfamily.</text>
</comment>
<evidence type="ECO:0000313" key="11">
    <source>
        <dbReference type="EMBL" id="ERJ96880.1"/>
    </source>
</evidence>
<evidence type="ECO:0000256" key="2">
    <source>
        <dbReference type="ARBA" id="ARBA00004982"/>
    </source>
</evidence>
<feature type="binding site" evidence="9">
    <location>
        <position position="208"/>
    </location>
    <ligand>
        <name>pyridoxal 5'-phosphate</name>
        <dbReference type="ChEBI" id="CHEBI:597326"/>
    </ligand>
</feature>
<dbReference type="FunFam" id="3.40.640.10:FF:000099">
    <property type="entry name" value="LL-diaminopimelate aminotransferase, chloroplastic"/>
    <property type="match status" value="1"/>
</dbReference>
<feature type="binding site" evidence="9">
    <location>
        <position position="132"/>
    </location>
    <ligand>
        <name>substrate</name>
    </ligand>
</feature>
<dbReference type="InterPro" id="IPR019942">
    <property type="entry name" value="DapL/ALD1"/>
</dbReference>
<evidence type="ECO:0000259" key="10">
    <source>
        <dbReference type="Pfam" id="PF00155"/>
    </source>
</evidence>
<dbReference type="GO" id="GO:0033362">
    <property type="term" value="P:lysine biosynthetic process via diaminopimelate, diaminopimelate-aminotransferase pathway"/>
    <property type="evidence" value="ECO:0007669"/>
    <property type="project" value="UniProtKB-UniRule"/>
</dbReference>
<reference evidence="11 12" key="1">
    <citation type="submission" date="2013-07" db="EMBL/GenBank/DDBJ databases">
        <authorList>
            <person name="Weinstock G."/>
            <person name="Sodergren E."/>
            <person name="Wylie T."/>
            <person name="Fulton L."/>
            <person name="Fulton R."/>
            <person name="Fronick C."/>
            <person name="O'Laughlin M."/>
            <person name="Godfrey J."/>
            <person name="Miner T."/>
            <person name="Herter B."/>
            <person name="Appelbaum E."/>
            <person name="Cordes M."/>
            <person name="Lek S."/>
            <person name="Wollam A."/>
            <person name="Pepin K.H."/>
            <person name="Palsikar V.B."/>
            <person name="Mitreva M."/>
            <person name="Wilson R.K."/>
        </authorList>
    </citation>
    <scope>NUCLEOTIDE SEQUENCE [LARGE SCALE GENOMIC DNA]</scope>
    <source>
        <strain evidence="11 12">ATCC 27760</strain>
    </source>
</reference>
<keyword evidence="7 9" id="KW-0663">Pyridoxal phosphate</keyword>
<organism evidence="11 12">
    <name type="scientific">Ruminococcus callidus ATCC 27760</name>
    <dbReference type="NCBI Taxonomy" id="411473"/>
    <lineage>
        <taxon>Bacteria</taxon>
        <taxon>Bacillati</taxon>
        <taxon>Bacillota</taxon>
        <taxon>Clostridia</taxon>
        <taxon>Eubacteriales</taxon>
        <taxon>Oscillospiraceae</taxon>
        <taxon>Ruminococcus</taxon>
    </lineage>
</organism>
<feature type="binding site" evidence="9">
    <location>
        <position position="132"/>
    </location>
    <ligand>
        <name>pyridoxal 5'-phosphate</name>
        <dbReference type="ChEBI" id="CHEBI:597326"/>
    </ligand>
</feature>
<feature type="binding site" evidence="9">
    <location>
        <position position="282"/>
    </location>
    <ligand>
        <name>substrate</name>
    </ligand>
</feature>
<evidence type="ECO:0000256" key="6">
    <source>
        <dbReference type="ARBA" id="ARBA00022679"/>
    </source>
</evidence>
<feature type="binding site" evidence="9">
    <location>
        <position position="378"/>
    </location>
    <ligand>
        <name>substrate</name>
    </ligand>
</feature>